<reference evidence="2 3" key="1">
    <citation type="submission" date="2017-08" db="EMBL/GenBank/DDBJ databases">
        <title>Burning lignite coal seam in the remote Altai Mountains harbors a hydrogen-driven thermophilic microbial community.</title>
        <authorList>
            <person name="Kadnikov V.V."/>
            <person name="Mardanov A.V."/>
            <person name="Ivasenko D."/>
            <person name="Beletsky A.V."/>
            <person name="Karnachuk O.V."/>
            <person name="Ravin N.V."/>
        </authorList>
    </citation>
    <scope>NUCLEOTIDE SEQUENCE [LARGE SCALE GENOMIC DNA]</scope>
    <source>
        <strain evidence="2">AL31</strain>
    </source>
</reference>
<name>A0A2T5GAT4_9BACL</name>
<protein>
    <submittedName>
        <fullName evidence="2">Uncharacterized protein</fullName>
    </submittedName>
</protein>
<evidence type="ECO:0000313" key="2">
    <source>
        <dbReference type="EMBL" id="PTQ53292.1"/>
    </source>
</evidence>
<evidence type="ECO:0000256" key="1">
    <source>
        <dbReference type="SAM" id="MobiDB-lite"/>
    </source>
</evidence>
<feature type="region of interest" description="Disordered" evidence="1">
    <location>
        <begin position="1"/>
        <end position="41"/>
    </location>
</feature>
<evidence type="ECO:0000313" key="3">
    <source>
        <dbReference type="Proteomes" id="UP000244016"/>
    </source>
</evidence>
<dbReference type="EMBL" id="PEBW01000001">
    <property type="protein sequence ID" value="PTQ53292.1"/>
    <property type="molecule type" value="Genomic_DNA"/>
</dbReference>
<proteinExistence type="predicted"/>
<sequence>MQRIANRPHGKPSSLPPGSAGRRRPVGNPPTPHVRGRGLPG</sequence>
<feature type="compositionally biased region" description="Basic residues" evidence="1">
    <location>
        <begin position="1"/>
        <end position="10"/>
    </location>
</feature>
<accession>A0A2T5GAT4</accession>
<gene>
    <name evidence="2" type="ORF">BLITH_0372</name>
</gene>
<organism evidence="2 3">
    <name type="scientific">Brockia lithotrophica</name>
    <dbReference type="NCBI Taxonomy" id="933949"/>
    <lineage>
        <taxon>Bacteria</taxon>
        <taxon>Bacillati</taxon>
        <taxon>Bacillota</taxon>
        <taxon>Bacilli</taxon>
        <taxon>Bacillales</taxon>
        <taxon>Bacillales Family X. Incertae Sedis</taxon>
        <taxon>Brockia</taxon>
    </lineage>
</organism>
<comment type="caution">
    <text evidence="2">The sequence shown here is derived from an EMBL/GenBank/DDBJ whole genome shotgun (WGS) entry which is preliminary data.</text>
</comment>
<dbReference type="Proteomes" id="UP000244016">
    <property type="component" value="Unassembled WGS sequence"/>
</dbReference>
<dbReference type="AlphaFoldDB" id="A0A2T5GAT4"/>